<keyword evidence="2" id="KW-1133">Transmembrane helix</keyword>
<dbReference type="SUPFAM" id="SSF48179">
    <property type="entry name" value="6-phosphogluconate dehydrogenase C-terminal domain-like"/>
    <property type="match status" value="1"/>
</dbReference>
<accession>A0AAV6LT39</accession>
<evidence type="ECO:0000313" key="3">
    <source>
        <dbReference type="EMBL" id="KAG5567513.1"/>
    </source>
</evidence>
<feature type="transmembrane region" description="Helical" evidence="2">
    <location>
        <begin position="34"/>
        <end position="56"/>
    </location>
</feature>
<evidence type="ECO:0000256" key="1">
    <source>
        <dbReference type="ARBA" id="ARBA00007598"/>
    </source>
</evidence>
<keyword evidence="4" id="KW-1185">Reference proteome</keyword>
<keyword evidence="2" id="KW-0472">Membrane</keyword>
<dbReference type="GO" id="GO:0009507">
    <property type="term" value="C:chloroplast"/>
    <property type="evidence" value="ECO:0007669"/>
    <property type="project" value="TreeGrafter"/>
</dbReference>
<comment type="similarity">
    <text evidence="1">Belongs to the HIBADH-related family. NP60 subfamily.</text>
</comment>
<dbReference type="PANTHER" id="PTHR43580">
    <property type="entry name" value="OXIDOREDUCTASE GLYR1-RELATED"/>
    <property type="match status" value="1"/>
</dbReference>
<proteinExistence type="inferred from homology"/>
<comment type="caution">
    <text evidence="3">The sequence shown here is derived from an EMBL/GenBank/DDBJ whole genome shotgun (WGS) entry which is preliminary data.</text>
</comment>
<gene>
    <name evidence="3" type="ORF">RHGRI_002905</name>
</gene>
<dbReference type="EMBL" id="JACTNZ010000001">
    <property type="protein sequence ID" value="KAG5567513.1"/>
    <property type="molecule type" value="Genomic_DNA"/>
</dbReference>
<sequence length="88" mass="9421">MMSSYNIPFVSLQSRFFLGDVGNGAVMKLVVSMIMGRFCSVCVCVCVAICNMMASFSEGLLLSEKIGLDPSVLVEVVSQGAISAPMFR</sequence>
<keyword evidence="2" id="KW-0812">Transmembrane</keyword>
<name>A0AAV6LT39_9ERIC</name>
<reference evidence="3" key="1">
    <citation type="submission" date="2020-08" db="EMBL/GenBank/DDBJ databases">
        <title>Plant Genome Project.</title>
        <authorList>
            <person name="Zhang R.-G."/>
        </authorList>
    </citation>
    <scope>NUCLEOTIDE SEQUENCE</scope>
    <source>
        <strain evidence="3">WSP0</strain>
        <tissue evidence="3">Leaf</tissue>
    </source>
</reference>
<protein>
    <recommendedName>
        <fullName evidence="5">3-hydroxyisobutyrate dehydrogenase-like NAD-binding domain-containing protein</fullName>
    </recommendedName>
</protein>
<dbReference type="PANTHER" id="PTHR43580:SF2">
    <property type="entry name" value="CYTOKINE-LIKE NUCLEAR FACTOR N-PAC"/>
    <property type="match status" value="1"/>
</dbReference>
<evidence type="ECO:0000256" key="2">
    <source>
        <dbReference type="SAM" id="Phobius"/>
    </source>
</evidence>
<evidence type="ECO:0000313" key="4">
    <source>
        <dbReference type="Proteomes" id="UP000823749"/>
    </source>
</evidence>
<dbReference type="Gene3D" id="1.10.1040.10">
    <property type="entry name" value="N-(1-d-carboxylethyl)-l-norvaline Dehydrogenase, domain 2"/>
    <property type="match status" value="1"/>
</dbReference>
<dbReference type="AlphaFoldDB" id="A0AAV6LT39"/>
<evidence type="ECO:0008006" key="5">
    <source>
        <dbReference type="Google" id="ProtNLM"/>
    </source>
</evidence>
<dbReference type="Proteomes" id="UP000823749">
    <property type="component" value="Chromosome 1"/>
</dbReference>
<dbReference type="InterPro" id="IPR013328">
    <property type="entry name" value="6PGD_dom2"/>
</dbReference>
<dbReference type="InterPro" id="IPR051265">
    <property type="entry name" value="HIBADH-related_NP60_sf"/>
</dbReference>
<dbReference type="InterPro" id="IPR008927">
    <property type="entry name" value="6-PGluconate_DH-like_C_sf"/>
</dbReference>
<organism evidence="3 4">
    <name type="scientific">Rhododendron griersonianum</name>
    <dbReference type="NCBI Taxonomy" id="479676"/>
    <lineage>
        <taxon>Eukaryota</taxon>
        <taxon>Viridiplantae</taxon>
        <taxon>Streptophyta</taxon>
        <taxon>Embryophyta</taxon>
        <taxon>Tracheophyta</taxon>
        <taxon>Spermatophyta</taxon>
        <taxon>Magnoliopsida</taxon>
        <taxon>eudicotyledons</taxon>
        <taxon>Gunneridae</taxon>
        <taxon>Pentapetalae</taxon>
        <taxon>asterids</taxon>
        <taxon>Ericales</taxon>
        <taxon>Ericaceae</taxon>
        <taxon>Ericoideae</taxon>
        <taxon>Rhodoreae</taxon>
        <taxon>Rhododendron</taxon>
    </lineage>
</organism>